<feature type="region of interest" description="Disordered" evidence="10">
    <location>
        <begin position="621"/>
        <end position="644"/>
    </location>
</feature>
<dbReference type="SMART" id="SM00388">
    <property type="entry name" value="HisKA"/>
    <property type="match status" value="1"/>
</dbReference>
<evidence type="ECO:0000256" key="7">
    <source>
        <dbReference type="ARBA" id="ARBA00023012"/>
    </source>
</evidence>
<keyword evidence="5 11" id="KW-0812">Transmembrane</keyword>
<comment type="subcellular location">
    <subcellularLocation>
        <location evidence="2">Membrane</location>
    </subcellularLocation>
</comment>
<dbReference type="Proteomes" id="UP001595556">
    <property type="component" value="Unassembled WGS sequence"/>
</dbReference>
<feature type="domain" description="Response regulatory" evidence="13">
    <location>
        <begin position="651"/>
        <end position="773"/>
    </location>
</feature>
<dbReference type="SMART" id="SM00448">
    <property type="entry name" value="REC"/>
    <property type="match status" value="1"/>
</dbReference>
<reference evidence="16" key="1">
    <citation type="journal article" date="2019" name="Int. J. Syst. Evol. Microbiol.">
        <title>The Global Catalogue of Microorganisms (GCM) 10K type strain sequencing project: providing services to taxonomists for standard genome sequencing and annotation.</title>
        <authorList>
            <consortium name="The Broad Institute Genomics Platform"/>
            <consortium name="The Broad Institute Genome Sequencing Center for Infectious Disease"/>
            <person name="Wu L."/>
            <person name="Ma J."/>
        </authorList>
    </citation>
    <scope>NUCLEOTIDE SEQUENCE [LARGE SCALE GENOMIC DNA]</scope>
    <source>
        <strain evidence="16">KCTC 52168</strain>
    </source>
</reference>
<keyword evidence="4 9" id="KW-0597">Phosphoprotein</keyword>
<dbReference type="PROSITE" id="PS50839">
    <property type="entry name" value="CHASE"/>
    <property type="match status" value="1"/>
</dbReference>
<evidence type="ECO:0000259" key="14">
    <source>
        <dbReference type="PROSITE" id="PS50839"/>
    </source>
</evidence>
<accession>A0ABV7H2W3</accession>
<evidence type="ECO:0000256" key="2">
    <source>
        <dbReference type="ARBA" id="ARBA00004370"/>
    </source>
</evidence>
<dbReference type="PROSITE" id="PS50109">
    <property type="entry name" value="HIS_KIN"/>
    <property type="match status" value="1"/>
</dbReference>
<feature type="modified residue" description="4-aspartylphosphate" evidence="9">
    <location>
        <position position="699"/>
    </location>
</feature>
<dbReference type="Pfam" id="PF03924">
    <property type="entry name" value="CHASE"/>
    <property type="match status" value="1"/>
</dbReference>
<evidence type="ECO:0000256" key="6">
    <source>
        <dbReference type="ARBA" id="ARBA00022989"/>
    </source>
</evidence>
<evidence type="ECO:0000313" key="15">
    <source>
        <dbReference type="EMBL" id="MFC3146784.1"/>
    </source>
</evidence>
<evidence type="ECO:0000256" key="10">
    <source>
        <dbReference type="SAM" id="MobiDB-lite"/>
    </source>
</evidence>
<dbReference type="RefSeq" id="WP_377301278.1">
    <property type="nucleotide sequence ID" value="NZ_CP180191.1"/>
</dbReference>
<proteinExistence type="predicted"/>
<dbReference type="SMART" id="SM01079">
    <property type="entry name" value="CHASE"/>
    <property type="match status" value="1"/>
</dbReference>
<sequence>MPPSPTPSPQRSQRTFWMAVLTGLAITAIWTTLTYQQVERRERDQVSAAIAAFGAQSQRRLSSYEDVLYGVDDYFKASSGGVDRREFQRFVERALAQTQAFASIQWVHWVNGADRTALEARVRAEGFPDFALRERKNDTNEIIVAPARPRHLVADYIVPFEPNRRVHGYDSSGNPALMLAAERAEQTGKVASSERITLARDAAPIPAVIAFKTVPNNPPHGGAGFSVAVLRIPAVLADLQSLTEHPIRLRLRDVDAPDGDQLLGDTATDDNGYAPSTARRACGPSGFCTVNLNFGGRRWTLDMQPSQAWAGASTSAGRALPWVILLGGTLLTALGALHLRSRQQALERTQAMAYELAHYRDKLEDEVRTRTAELVAARDQADAANRAKSRFVANMSHELRTPMNGVLGSLQLLPLESLPAQSRKLVETAQQSGELLLGILNDVLDLSQIEAGRLQIIKTVVQPQTLLNDTLALMQRPAAAKGLALSGTVARAVPDAVQLDGLRVRQVLMNLVSNAIKFTEIGEVQVHVNFALANGEPNLVIEVIDTGPGIPDAVQAEIFKPFVQGDSSMTRRHGGVGLGLAISQQLMQLMAGRLSVRSAPGKGATFRMELPAPIAELPAAPASAATDTSSAATQAASANPETPNSAAALPHVLVADDNAINRTLIEAMLAEVARIDLAVDGEDALAHCTRERYDLVLMDCHMPVMDGFAALAALRTGTGAAGPFKTPSSTPVVAVTADALEGDEQRCLAAGFDAYMTKPLQRDRLRELVQAYARVRDQTPA</sequence>
<evidence type="ECO:0000259" key="13">
    <source>
        <dbReference type="PROSITE" id="PS50110"/>
    </source>
</evidence>
<dbReference type="PROSITE" id="PS50110">
    <property type="entry name" value="RESPONSE_REGULATORY"/>
    <property type="match status" value="1"/>
</dbReference>
<dbReference type="Gene3D" id="1.10.287.130">
    <property type="match status" value="1"/>
</dbReference>
<evidence type="ECO:0000256" key="8">
    <source>
        <dbReference type="ARBA" id="ARBA00023136"/>
    </source>
</evidence>
<keyword evidence="7" id="KW-0902">Two-component regulatory system</keyword>
<feature type="transmembrane region" description="Helical" evidence="11">
    <location>
        <begin position="319"/>
        <end position="339"/>
    </location>
</feature>
<dbReference type="Pfam" id="PF00512">
    <property type="entry name" value="HisKA"/>
    <property type="match status" value="1"/>
</dbReference>
<dbReference type="SUPFAM" id="SSF55874">
    <property type="entry name" value="ATPase domain of HSP90 chaperone/DNA topoisomerase II/histidine kinase"/>
    <property type="match status" value="1"/>
</dbReference>
<keyword evidence="16" id="KW-1185">Reference proteome</keyword>
<dbReference type="PANTHER" id="PTHR45339">
    <property type="entry name" value="HYBRID SIGNAL TRANSDUCTION HISTIDINE KINASE J"/>
    <property type="match status" value="1"/>
</dbReference>
<dbReference type="SUPFAM" id="SSF52172">
    <property type="entry name" value="CheY-like"/>
    <property type="match status" value="1"/>
</dbReference>
<evidence type="ECO:0000256" key="4">
    <source>
        <dbReference type="ARBA" id="ARBA00022553"/>
    </source>
</evidence>
<dbReference type="InterPro" id="IPR001789">
    <property type="entry name" value="Sig_transdc_resp-reg_receiver"/>
</dbReference>
<feature type="compositionally biased region" description="Low complexity" evidence="10">
    <location>
        <begin position="621"/>
        <end position="638"/>
    </location>
</feature>
<feature type="transmembrane region" description="Helical" evidence="11">
    <location>
        <begin position="15"/>
        <end position="35"/>
    </location>
</feature>
<dbReference type="InterPro" id="IPR006189">
    <property type="entry name" value="CHASE_dom"/>
</dbReference>
<dbReference type="PANTHER" id="PTHR45339:SF1">
    <property type="entry name" value="HYBRID SIGNAL TRANSDUCTION HISTIDINE KINASE J"/>
    <property type="match status" value="1"/>
</dbReference>
<evidence type="ECO:0000256" key="9">
    <source>
        <dbReference type="PROSITE-ProRule" id="PRU00169"/>
    </source>
</evidence>
<dbReference type="InterPro" id="IPR003661">
    <property type="entry name" value="HisK_dim/P_dom"/>
</dbReference>
<evidence type="ECO:0000259" key="12">
    <source>
        <dbReference type="PROSITE" id="PS50109"/>
    </source>
</evidence>
<dbReference type="InterPro" id="IPR005467">
    <property type="entry name" value="His_kinase_dom"/>
</dbReference>
<dbReference type="CDD" id="cd17546">
    <property type="entry name" value="REC_hyHK_CKI1_RcsC-like"/>
    <property type="match status" value="1"/>
</dbReference>
<dbReference type="CDD" id="cd16922">
    <property type="entry name" value="HATPase_EvgS-ArcB-TorS-like"/>
    <property type="match status" value="1"/>
</dbReference>
<dbReference type="SMART" id="SM00387">
    <property type="entry name" value="HATPase_c"/>
    <property type="match status" value="1"/>
</dbReference>
<dbReference type="Pfam" id="PF02518">
    <property type="entry name" value="HATPase_c"/>
    <property type="match status" value="1"/>
</dbReference>
<comment type="catalytic activity">
    <reaction evidence="1">
        <text>ATP + protein L-histidine = ADP + protein N-phospho-L-histidine.</text>
        <dbReference type="EC" id="2.7.13.3"/>
    </reaction>
</comment>
<comment type="caution">
    <text evidence="15">The sequence shown here is derived from an EMBL/GenBank/DDBJ whole genome shotgun (WGS) entry which is preliminary data.</text>
</comment>
<dbReference type="EMBL" id="JBHRTI010000003">
    <property type="protein sequence ID" value="MFC3146784.1"/>
    <property type="molecule type" value="Genomic_DNA"/>
</dbReference>
<dbReference type="Pfam" id="PF00072">
    <property type="entry name" value="Response_reg"/>
    <property type="match status" value="1"/>
</dbReference>
<dbReference type="CDD" id="cd00082">
    <property type="entry name" value="HisKA"/>
    <property type="match status" value="1"/>
</dbReference>
<dbReference type="InterPro" id="IPR036890">
    <property type="entry name" value="HATPase_C_sf"/>
</dbReference>
<dbReference type="EC" id="2.7.13.3" evidence="3"/>
<evidence type="ECO:0000256" key="3">
    <source>
        <dbReference type="ARBA" id="ARBA00012438"/>
    </source>
</evidence>
<dbReference type="InterPro" id="IPR011006">
    <property type="entry name" value="CheY-like_superfamily"/>
</dbReference>
<dbReference type="Gene3D" id="3.30.450.350">
    <property type="entry name" value="CHASE domain"/>
    <property type="match status" value="1"/>
</dbReference>
<name>A0ABV7H2W3_9BURK</name>
<evidence type="ECO:0000256" key="11">
    <source>
        <dbReference type="SAM" id="Phobius"/>
    </source>
</evidence>
<dbReference type="PRINTS" id="PR00344">
    <property type="entry name" value="BCTRLSENSOR"/>
</dbReference>
<dbReference type="SUPFAM" id="SSF47384">
    <property type="entry name" value="Homodimeric domain of signal transducing histidine kinase"/>
    <property type="match status" value="1"/>
</dbReference>
<protein>
    <recommendedName>
        <fullName evidence="3">histidine kinase</fullName>
        <ecNumber evidence="3">2.7.13.3</ecNumber>
    </recommendedName>
</protein>
<evidence type="ECO:0000313" key="16">
    <source>
        <dbReference type="Proteomes" id="UP001595556"/>
    </source>
</evidence>
<feature type="domain" description="CHASE" evidence="14">
    <location>
        <begin position="78"/>
        <end position="302"/>
    </location>
</feature>
<dbReference type="InterPro" id="IPR004358">
    <property type="entry name" value="Sig_transdc_His_kin-like_C"/>
</dbReference>
<dbReference type="InterPro" id="IPR036097">
    <property type="entry name" value="HisK_dim/P_sf"/>
</dbReference>
<feature type="domain" description="Histidine kinase" evidence="12">
    <location>
        <begin position="394"/>
        <end position="614"/>
    </location>
</feature>
<keyword evidence="6 11" id="KW-1133">Transmembrane helix</keyword>
<dbReference type="InterPro" id="IPR042240">
    <property type="entry name" value="CHASE_sf"/>
</dbReference>
<dbReference type="Gene3D" id="3.30.565.10">
    <property type="entry name" value="Histidine kinase-like ATPase, C-terminal domain"/>
    <property type="match status" value="1"/>
</dbReference>
<organism evidence="15 16">
    <name type="scientific">Piscinibacterium candidicorallinum</name>
    <dbReference type="NCBI Taxonomy" id="1793872"/>
    <lineage>
        <taxon>Bacteria</taxon>
        <taxon>Pseudomonadati</taxon>
        <taxon>Pseudomonadota</taxon>
        <taxon>Betaproteobacteria</taxon>
        <taxon>Burkholderiales</taxon>
        <taxon>Piscinibacterium</taxon>
    </lineage>
</organism>
<evidence type="ECO:0000256" key="5">
    <source>
        <dbReference type="ARBA" id="ARBA00022692"/>
    </source>
</evidence>
<gene>
    <name evidence="15" type="ORF">ACFOEN_03915</name>
</gene>
<evidence type="ECO:0000256" key="1">
    <source>
        <dbReference type="ARBA" id="ARBA00000085"/>
    </source>
</evidence>
<dbReference type="InterPro" id="IPR003594">
    <property type="entry name" value="HATPase_dom"/>
</dbReference>
<keyword evidence="8 11" id="KW-0472">Membrane</keyword>
<dbReference type="Gene3D" id="3.40.50.2300">
    <property type="match status" value="1"/>
</dbReference>